<dbReference type="PANTHER" id="PTHR36322:SF6">
    <property type="entry name" value="EXPRESSED PROTEIN"/>
    <property type="match status" value="1"/>
</dbReference>
<dbReference type="Proteomes" id="UP000604825">
    <property type="component" value="Unassembled WGS sequence"/>
</dbReference>
<dbReference type="PANTHER" id="PTHR36322">
    <property type="entry name" value="TRANSMEMBRANE PROTEIN"/>
    <property type="match status" value="1"/>
</dbReference>
<sequence length="123" mass="12921">MGGAGPRTSTWRAVAAAAVALWLVPAVLALAVLWLPLLCCAVAAVRFLRVRRKLVVAARRSSRGCWDGDEGGDRGTEEITMVDATGGGRLRLLQQYLDDQMELLVGGGAGHEEQEEGGASASC</sequence>
<dbReference type="EMBL" id="CAJGYO010000015">
    <property type="protein sequence ID" value="CAD6270382.1"/>
    <property type="molecule type" value="Genomic_DNA"/>
</dbReference>
<accession>A0A811RKN2</accession>
<reference evidence="2" key="1">
    <citation type="submission" date="2020-10" db="EMBL/GenBank/DDBJ databases">
        <authorList>
            <person name="Han B."/>
            <person name="Lu T."/>
            <person name="Zhao Q."/>
            <person name="Huang X."/>
            <person name="Zhao Y."/>
        </authorList>
    </citation>
    <scope>NUCLEOTIDE SEQUENCE</scope>
</reference>
<dbReference type="AlphaFoldDB" id="A0A811RKN2"/>
<keyword evidence="1" id="KW-1133">Transmembrane helix</keyword>
<evidence type="ECO:0000256" key="1">
    <source>
        <dbReference type="SAM" id="Phobius"/>
    </source>
</evidence>
<comment type="caution">
    <text evidence="2">The sequence shown here is derived from an EMBL/GenBank/DDBJ whole genome shotgun (WGS) entry which is preliminary data.</text>
</comment>
<gene>
    <name evidence="2" type="ORF">NCGR_LOCUS53674</name>
</gene>
<keyword evidence="1" id="KW-0812">Transmembrane</keyword>
<organism evidence="2 3">
    <name type="scientific">Miscanthus lutarioriparius</name>
    <dbReference type="NCBI Taxonomy" id="422564"/>
    <lineage>
        <taxon>Eukaryota</taxon>
        <taxon>Viridiplantae</taxon>
        <taxon>Streptophyta</taxon>
        <taxon>Embryophyta</taxon>
        <taxon>Tracheophyta</taxon>
        <taxon>Spermatophyta</taxon>
        <taxon>Magnoliopsida</taxon>
        <taxon>Liliopsida</taxon>
        <taxon>Poales</taxon>
        <taxon>Poaceae</taxon>
        <taxon>PACMAD clade</taxon>
        <taxon>Panicoideae</taxon>
        <taxon>Andropogonodae</taxon>
        <taxon>Andropogoneae</taxon>
        <taxon>Saccharinae</taxon>
        <taxon>Miscanthus</taxon>
    </lineage>
</organism>
<feature type="transmembrane region" description="Helical" evidence="1">
    <location>
        <begin position="20"/>
        <end position="45"/>
    </location>
</feature>
<protein>
    <submittedName>
        <fullName evidence="2">Uncharacterized protein</fullName>
    </submittedName>
</protein>
<keyword evidence="1" id="KW-0472">Membrane</keyword>
<proteinExistence type="predicted"/>
<keyword evidence="3" id="KW-1185">Reference proteome</keyword>
<evidence type="ECO:0000313" key="3">
    <source>
        <dbReference type="Proteomes" id="UP000604825"/>
    </source>
</evidence>
<evidence type="ECO:0000313" key="2">
    <source>
        <dbReference type="EMBL" id="CAD6270382.1"/>
    </source>
</evidence>
<name>A0A811RKN2_9POAL</name>